<feature type="compositionally biased region" description="Low complexity" evidence="1">
    <location>
        <begin position="29"/>
        <end position="42"/>
    </location>
</feature>
<evidence type="ECO:0000256" key="1">
    <source>
        <dbReference type="SAM" id="MobiDB-lite"/>
    </source>
</evidence>
<reference evidence="2 3" key="1">
    <citation type="journal article" date="2019" name="Commun. Biol.">
        <title>The bagworm genome reveals a unique fibroin gene that provides high tensile strength.</title>
        <authorList>
            <person name="Kono N."/>
            <person name="Nakamura H."/>
            <person name="Ohtoshi R."/>
            <person name="Tomita M."/>
            <person name="Numata K."/>
            <person name="Arakawa K."/>
        </authorList>
    </citation>
    <scope>NUCLEOTIDE SEQUENCE [LARGE SCALE GENOMIC DNA]</scope>
</reference>
<evidence type="ECO:0000313" key="3">
    <source>
        <dbReference type="Proteomes" id="UP000299102"/>
    </source>
</evidence>
<accession>A0A4C1VMB1</accession>
<comment type="caution">
    <text evidence="2">The sequence shown here is derived from an EMBL/GenBank/DDBJ whole genome shotgun (WGS) entry which is preliminary data.</text>
</comment>
<dbReference type="AlphaFoldDB" id="A0A4C1VMB1"/>
<protein>
    <submittedName>
        <fullName evidence="2">Uncharacterized protein</fullName>
    </submittedName>
</protein>
<feature type="region of interest" description="Disordered" evidence="1">
    <location>
        <begin position="1"/>
        <end position="47"/>
    </location>
</feature>
<keyword evidence="3" id="KW-1185">Reference proteome</keyword>
<sequence>MAKGRPARLLIRATHRQDENDDAATRPPTGRGSRQSTRQTSRYATIEPDALHARPVAVVVGWSGATISERPQMPKRRCTARTLTSSSVGRRRVRRQVAGSLCEQGQSVRGTRVKGPTLTRFCTMKALRF</sequence>
<organism evidence="2 3">
    <name type="scientific">Eumeta variegata</name>
    <name type="common">Bagworm moth</name>
    <name type="synonym">Eumeta japonica</name>
    <dbReference type="NCBI Taxonomy" id="151549"/>
    <lineage>
        <taxon>Eukaryota</taxon>
        <taxon>Metazoa</taxon>
        <taxon>Ecdysozoa</taxon>
        <taxon>Arthropoda</taxon>
        <taxon>Hexapoda</taxon>
        <taxon>Insecta</taxon>
        <taxon>Pterygota</taxon>
        <taxon>Neoptera</taxon>
        <taxon>Endopterygota</taxon>
        <taxon>Lepidoptera</taxon>
        <taxon>Glossata</taxon>
        <taxon>Ditrysia</taxon>
        <taxon>Tineoidea</taxon>
        <taxon>Psychidae</taxon>
        <taxon>Oiketicinae</taxon>
        <taxon>Eumeta</taxon>
    </lineage>
</organism>
<gene>
    <name evidence="2" type="ORF">EVAR_37627_1</name>
</gene>
<name>A0A4C1VMB1_EUMVA</name>
<dbReference type="EMBL" id="BGZK01000378">
    <property type="protein sequence ID" value="GBP40226.1"/>
    <property type="molecule type" value="Genomic_DNA"/>
</dbReference>
<proteinExistence type="predicted"/>
<dbReference type="Proteomes" id="UP000299102">
    <property type="component" value="Unassembled WGS sequence"/>
</dbReference>
<evidence type="ECO:0000313" key="2">
    <source>
        <dbReference type="EMBL" id="GBP40226.1"/>
    </source>
</evidence>